<dbReference type="GO" id="GO:0030570">
    <property type="term" value="F:pectate lyase activity"/>
    <property type="evidence" value="ECO:0007669"/>
    <property type="project" value="UniProtKB-UniRule"/>
</dbReference>
<keyword evidence="6 10" id="KW-0732">Signal</keyword>
<gene>
    <name evidence="11" type="ORF">QTJ16_000293</name>
</gene>
<comment type="caution">
    <text evidence="11">The sequence shown here is derived from an EMBL/GenBank/DDBJ whole genome shotgun (WGS) entry which is preliminary data.</text>
</comment>
<evidence type="ECO:0000256" key="8">
    <source>
        <dbReference type="ARBA" id="ARBA00023239"/>
    </source>
</evidence>
<dbReference type="Gene3D" id="2.160.20.10">
    <property type="entry name" value="Single-stranded right-handed beta-helix, Pectin lyase-like"/>
    <property type="match status" value="1"/>
</dbReference>
<comment type="subcellular location">
    <subcellularLocation>
        <location evidence="3 10">Secreted</location>
    </subcellularLocation>
</comment>
<organism evidence="11 12">
    <name type="scientific">Diplocarpon rosae</name>
    <dbReference type="NCBI Taxonomy" id="946125"/>
    <lineage>
        <taxon>Eukaryota</taxon>
        <taxon>Fungi</taxon>
        <taxon>Dikarya</taxon>
        <taxon>Ascomycota</taxon>
        <taxon>Pezizomycotina</taxon>
        <taxon>Leotiomycetes</taxon>
        <taxon>Helotiales</taxon>
        <taxon>Drepanopezizaceae</taxon>
        <taxon>Diplocarpon</taxon>
    </lineage>
</organism>
<evidence type="ECO:0000313" key="12">
    <source>
        <dbReference type="Proteomes" id="UP001285354"/>
    </source>
</evidence>
<evidence type="ECO:0000256" key="4">
    <source>
        <dbReference type="ARBA" id="ARBA00006463"/>
    </source>
</evidence>
<proteinExistence type="inferred from homology"/>
<sequence length="249" mass="26666">MKLTSTVFTTTIATMAVATLLNIPARNGPIISLSLPMNITGHVDFDNKEYDRGRPCNSDADTGRRNAVFILADGASISNVIIGADQIEGIHCRGSCKLTNVWFRDVCEDAISVTGNGTVYITGGGAQNAHDKVIQHNGQGLVSLKDYTVVNIGRLFRSCGNCSKQYGPRSINIHRLRAYNVTAGLIGINSNYGDMAVVNKACGSHVAHVCQEFKGVLKSEGIPSTFVNSTRNCRGKQGKLAVLPTCEGY</sequence>
<dbReference type="InterPro" id="IPR004898">
    <property type="entry name" value="Pectate_lyase_PlyH/PlyE-like"/>
</dbReference>
<comment type="catalytic activity">
    <reaction evidence="1 10">
        <text>Eliminative cleavage of (1-&gt;4)-alpha-D-galacturonan to give oligosaccharides with 4-deoxy-alpha-D-galact-4-enuronosyl groups at their non-reducing ends.</text>
        <dbReference type="EC" id="4.2.2.2"/>
    </reaction>
</comment>
<dbReference type="Pfam" id="PF03211">
    <property type="entry name" value="Pectate_lyase"/>
    <property type="match status" value="1"/>
</dbReference>
<dbReference type="EC" id="4.2.2.2" evidence="10"/>
<evidence type="ECO:0000256" key="6">
    <source>
        <dbReference type="ARBA" id="ARBA00022729"/>
    </source>
</evidence>
<comment type="similarity">
    <text evidence="4 10">Belongs to the polysaccharide lyase 3 family.</text>
</comment>
<reference evidence="11" key="1">
    <citation type="submission" date="2023-06" db="EMBL/GenBank/DDBJ databases">
        <title>Draft genome of Marssonina rosae.</title>
        <authorList>
            <person name="Cheng Q."/>
        </authorList>
    </citation>
    <scope>NUCLEOTIDE SEQUENCE</scope>
    <source>
        <strain evidence="11">R4</strain>
    </source>
</reference>
<dbReference type="PANTHER" id="PTHR33407">
    <property type="entry name" value="PECTATE LYASE F-RELATED"/>
    <property type="match status" value="1"/>
</dbReference>
<dbReference type="AlphaFoldDB" id="A0AAD9T5Y2"/>
<comment type="cofactor">
    <cofactor evidence="2 10">
        <name>Ca(2+)</name>
        <dbReference type="ChEBI" id="CHEBI:29108"/>
    </cofactor>
</comment>
<dbReference type="InterPro" id="IPR012334">
    <property type="entry name" value="Pectin_lyas_fold"/>
</dbReference>
<dbReference type="GO" id="GO:0005576">
    <property type="term" value="C:extracellular region"/>
    <property type="evidence" value="ECO:0007669"/>
    <property type="project" value="UniProtKB-SubCell"/>
</dbReference>
<feature type="chain" id="PRO_5041770040" description="Pectate lyase" evidence="10">
    <location>
        <begin position="19"/>
        <end position="249"/>
    </location>
</feature>
<dbReference type="EMBL" id="JAUBYV010000001">
    <property type="protein sequence ID" value="KAK2629473.1"/>
    <property type="molecule type" value="Genomic_DNA"/>
</dbReference>
<accession>A0AAD9T5Y2</accession>
<evidence type="ECO:0000256" key="10">
    <source>
        <dbReference type="RuleBase" id="RU367009"/>
    </source>
</evidence>
<dbReference type="Proteomes" id="UP001285354">
    <property type="component" value="Unassembled WGS sequence"/>
</dbReference>
<evidence type="ECO:0000256" key="9">
    <source>
        <dbReference type="ARBA" id="ARBA00025679"/>
    </source>
</evidence>
<feature type="signal peptide" evidence="10">
    <location>
        <begin position="1"/>
        <end position="18"/>
    </location>
</feature>
<dbReference type="GO" id="GO:0045490">
    <property type="term" value="P:pectin catabolic process"/>
    <property type="evidence" value="ECO:0007669"/>
    <property type="project" value="TreeGrafter"/>
</dbReference>
<evidence type="ECO:0000256" key="1">
    <source>
        <dbReference type="ARBA" id="ARBA00000695"/>
    </source>
</evidence>
<dbReference type="SUPFAM" id="SSF51126">
    <property type="entry name" value="Pectin lyase-like"/>
    <property type="match status" value="1"/>
</dbReference>
<name>A0AAD9T5Y2_9HELO</name>
<protein>
    <recommendedName>
        <fullName evidence="10">Pectate lyase</fullName>
        <ecNumber evidence="10">4.2.2.2</ecNumber>
    </recommendedName>
</protein>
<evidence type="ECO:0000256" key="5">
    <source>
        <dbReference type="ARBA" id="ARBA00022525"/>
    </source>
</evidence>
<evidence type="ECO:0000256" key="2">
    <source>
        <dbReference type="ARBA" id="ARBA00001913"/>
    </source>
</evidence>
<evidence type="ECO:0000256" key="7">
    <source>
        <dbReference type="ARBA" id="ARBA00022837"/>
    </source>
</evidence>
<keyword evidence="8 10" id="KW-0456">Lyase</keyword>
<comment type="function">
    <text evidence="9 10">Pectinolytic enzyme consist of four classes of enzymes: pectin lyase, polygalacturonase, pectin methylesterase and rhamnogalacturonase. Among pectinolytic enzymes, pectin lyase is the most important in depolymerization of pectin, since it cleaves internal glycosidic bonds of highly methylated pectins. Favors pectate, the anion, over pectin, the methyl ester.</text>
</comment>
<evidence type="ECO:0000256" key="3">
    <source>
        <dbReference type="ARBA" id="ARBA00004613"/>
    </source>
</evidence>
<dbReference type="PANTHER" id="PTHR33407:SF9">
    <property type="entry name" value="PECTATE LYASE F-RELATED"/>
    <property type="match status" value="1"/>
</dbReference>
<keyword evidence="7 10" id="KW-0106">Calcium</keyword>
<dbReference type="InterPro" id="IPR011050">
    <property type="entry name" value="Pectin_lyase_fold/virulence"/>
</dbReference>
<keyword evidence="5 10" id="KW-0964">Secreted</keyword>
<keyword evidence="12" id="KW-1185">Reference proteome</keyword>
<evidence type="ECO:0000313" key="11">
    <source>
        <dbReference type="EMBL" id="KAK2629473.1"/>
    </source>
</evidence>